<organism evidence="1">
    <name type="scientific">bioreactor metagenome</name>
    <dbReference type="NCBI Taxonomy" id="1076179"/>
    <lineage>
        <taxon>unclassified sequences</taxon>
        <taxon>metagenomes</taxon>
        <taxon>ecological metagenomes</taxon>
    </lineage>
</organism>
<dbReference type="Gene3D" id="3.30.230.10">
    <property type="match status" value="1"/>
</dbReference>
<comment type="caution">
    <text evidence="1">The sequence shown here is derived from an EMBL/GenBank/DDBJ whole genome shotgun (WGS) entry which is preliminary data.</text>
</comment>
<dbReference type="GO" id="GO:0016787">
    <property type="term" value="F:hydrolase activity"/>
    <property type="evidence" value="ECO:0007669"/>
    <property type="project" value="UniProtKB-KW"/>
</dbReference>
<keyword evidence="1" id="KW-0378">Hydrolase</keyword>
<dbReference type="InterPro" id="IPR014721">
    <property type="entry name" value="Ribsml_uS5_D2-typ_fold_subgr"/>
</dbReference>
<dbReference type="EMBL" id="VSSQ01091473">
    <property type="protein sequence ID" value="MPN37017.1"/>
    <property type="molecule type" value="Genomic_DNA"/>
</dbReference>
<dbReference type="EC" id="3.6.4.-" evidence="1"/>
<dbReference type="AlphaFoldDB" id="A0A645HDB1"/>
<protein>
    <submittedName>
        <fullName evidence="1">DNA repair protein RadA</fullName>
        <ecNumber evidence="1">3.6.4.-</ecNumber>
    </submittedName>
</protein>
<dbReference type="SUPFAM" id="SSF54211">
    <property type="entry name" value="Ribosomal protein S5 domain 2-like"/>
    <property type="match status" value="1"/>
</dbReference>
<dbReference type="PANTHER" id="PTHR32472:SF10">
    <property type="entry name" value="DNA REPAIR PROTEIN RADA-LIKE PROTEIN"/>
    <property type="match status" value="1"/>
</dbReference>
<gene>
    <name evidence="1" type="primary">radA_49</name>
    <name evidence="1" type="ORF">SDC9_184529</name>
</gene>
<accession>A0A645HDB1</accession>
<sequence>MLRAVKNRFGSTNEIGIFEMRDTGMAEVIDPSGLFLSGLEAPGCAVHCAMEGTRPMLVEVQSLINNTVFGNPRRMAAGMDANRLALLLAVLEKKAGARLSDKDVYINVVGGIKLEERAADLAIAMCVLSGLVERPILGHTAVIGEIGLTGEIRSVAQIDQRIRESVRLGYRRIIVPKTAKIYKPEGVELLKVGFLSDAAALL</sequence>
<name>A0A645HDB1_9ZZZZ</name>
<dbReference type="Pfam" id="PF13541">
    <property type="entry name" value="ChlI"/>
    <property type="match status" value="1"/>
</dbReference>
<dbReference type="GO" id="GO:0005829">
    <property type="term" value="C:cytosol"/>
    <property type="evidence" value="ECO:0007669"/>
    <property type="project" value="TreeGrafter"/>
</dbReference>
<dbReference type="PANTHER" id="PTHR32472">
    <property type="entry name" value="DNA REPAIR PROTEIN RADA"/>
    <property type="match status" value="1"/>
</dbReference>
<dbReference type="GO" id="GO:0000725">
    <property type="term" value="P:recombinational repair"/>
    <property type="evidence" value="ECO:0007669"/>
    <property type="project" value="TreeGrafter"/>
</dbReference>
<proteinExistence type="predicted"/>
<dbReference type="InterPro" id="IPR020568">
    <property type="entry name" value="Ribosomal_Su5_D2-typ_SF"/>
</dbReference>
<evidence type="ECO:0000313" key="1">
    <source>
        <dbReference type="EMBL" id="MPN37017.1"/>
    </source>
</evidence>
<reference evidence="1" key="1">
    <citation type="submission" date="2019-08" db="EMBL/GenBank/DDBJ databases">
        <authorList>
            <person name="Kucharzyk K."/>
            <person name="Murdoch R.W."/>
            <person name="Higgins S."/>
            <person name="Loffler F."/>
        </authorList>
    </citation>
    <scope>NUCLEOTIDE SEQUENCE</scope>
</reference>